<proteinExistence type="predicted"/>
<evidence type="ECO:0000313" key="3">
    <source>
        <dbReference type="Proteomes" id="UP000886808"/>
    </source>
</evidence>
<name>A0A9D1THH5_9FIRM</name>
<feature type="compositionally biased region" description="Basic and acidic residues" evidence="1">
    <location>
        <begin position="144"/>
        <end position="160"/>
    </location>
</feature>
<evidence type="ECO:0000313" key="2">
    <source>
        <dbReference type="EMBL" id="HIV61843.1"/>
    </source>
</evidence>
<dbReference type="AlphaFoldDB" id="A0A9D1THH5"/>
<sequence length="211" mass="23783">MSYSGDAAEQVVRMSLQGAEVAAKITGEGAKHIAVLIYAILKEQNKTKGQVRLTNMLKSGKELKVFAVKDEDLKRFCTEAKKYGVLYCVLKDKNATDGITDIMVRAEDASKINRIFERFQLATVDIGSIQKEIQQEQAKDKIVLEEEKSPFQAKTEKSRPSEPISTIKKQADKGISTEKRPSVRDELRKIQEKRKSATKQEIPKPSKVKER</sequence>
<feature type="compositionally biased region" description="Basic and acidic residues" evidence="1">
    <location>
        <begin position="169"/>
        <end position="195"/>
    </location>
</feature>
<protein>
    <submittedName>
        <fullName evidence="2">PcfB family protein</fullName>
    </submittedName>
</protein>
<gene>
    <name evidence="2" type="ORF">H9746_03215</name>
</gene>
<reference evidence="2" key="1">
    <citation type="journal article" date="2021" name="PeerJ">
        <title>Extensive microbial diversity within the chicken gut microbiome revealed by metagenomics and culture.</title>
        <authorList>
            <person name="Gilroy R."/>
            <person name="Ravi A."/>
            <person name="Getino M."/>
            <person name="Pursley I."/>
            <person name="Horton D.L."/>
            <person name="Alikhan N.F."/>
            <person name="Baker D."/>
            <person name="Gharbi K."/>
            <person name="Hall N."/>
            <person name="Watson M."/>
            <person name="Adriaenssens E.M."/>
            <person name="Foster-Nyarko E."/>
            <person name="Jarju S."/>
            <person name="Secka A."/>
            <person name="Antonio M."/>
            <person name="Oren A."/>
            <person name="Chaudhuri R.R."/>
            <person name="La Ragione R."/>
            <person name="Hildebrand F."/>
            <person name="Pallen M.J."/>
        </authorList>
    </citation>
    <scope>NUCLEOTIDE SEQUENCE</scope>
    <source>
        <strain evidence="2">CHK193-4272</strain>
    </source>
</reference>
<dbReference type="Pfam" id="PF12687">
    <property type="entry name" value="DUF3801"/>
    <property type="match status" value="1"/>
</dbReference>
<dbReference type="EMBL" id="DXIE01000023">
    <property type="protein sequence ID" value="HIV61843.1"/>
    <property type="molecule type" value="Genomic_DNA"/>
</dbReference>
<feature type="compositionally biased region" description="Basic and acidic residues" evidence="1">
    <location>
        <begin position="201"/>
        <end position="211"/>
    </location>
</feature>
<reference evidence="2" key="2">
    <citation type="submission" date="2021-04" db="EMBL/GenBank/DDBJ databases">
        <authorList>
            <person name="Gilroy R."/>
        </authorList>
    </citation>
    <scope>NUCLEOTIDE SEQUENCE</scope>
    <source>
        <strain evidence="2">CHK193-4272</strain>
    </source>
</reference>
<dbReference type="InterPro" id="IPR024234">
    <property type="entry name" value="DUF3801"/>
</dbReference>
<comment type="caution">
    <text evidence="2">The sequence shown here is derived from an EMBL/GenBank/DDBJ whole genome shotgun (WGS) entry which is preliminary data.</text>
</comment>
<evidence type="ECO:0000256" key="1">
    <source>
        <dbReference type="SAM" id="MobiDB-lite"/>
    </source>
</evidence>
<organism evidence="2 3">
    <name type="scientific">Candidatus Butyricicoccus avistercoris</name>
    <dbReference type="NCBI Taxonomy" id="2838518"/>
    <lineage>
        <taxon>Bacteria</taxon>
        <taxon>Bacillati</taxon>
        <taxon>Bacillota</taxon>
        <taxon>Clostridia</taxon>
        <taxon>Eubacteriales</taxon>
        <taxon>Butyricicoccaceae</taxon>
        <taxon>Butyricicoccus</taxon>
    </lineage>
</organism>
<feature type="region of interest" description="Disordered" evidence="1">
    <location>
        <begin position="144"/>
        <end position="211"/>
    </location>
</feature>
<dbReference type="Proteomes" id="UP000886808">
    <property type="component" value="Unassembled WGS sequence"/>
</dbReference>
<accession>A0A9D1THH5</accession>